<feature type="compositionally biased region" description="Low complexity" evidence="1">
    <location>
        <begin position="282"/>
        <end position="298"/>
    </location>
</feature>
<feature type="region of interest" description="Disordered" evidence="1">
    <location>
        <begin position="270"/>
        <end position="360"/>
    </location>
</feature>
<keyword evidence="3" id="KW-1185">Reference proteome</keyword>
<reference evidence="2 3" key="1">
    <citation type="submission" date="2024-01" db="EMBL/GenBank/DDBJ databases">
        <title>Genome assemblies of Stephania.</title>
        <authorList>
            <person name="Yang L."/>
        </authorList>
    </citation>
    <scope>NUCLEOTIDE SEQUENCE [LARGE SCALE GENOMIC DNA]</scope>
    <source>
        <strain evidence="2">JXDWG</strain>
        <tissue evidence="2">Leaf</tissue>
    </source>
</reference>
<dbReference type="AlphaFoldDB" id="A0AAP0EJ21"/>
<feature type="compositionally biased region" description="Basic and acidic residues" evidence="1">
    <location>
        <begin position="351"/>
        <end position="360"/>
    </location>
</feature>
<gene>
    <name evidence="2" type="ORF">Scep_025628</name>
</gene>
<protein>
    <submittedName>
        <fullName evidence="2">Uncharacterized protein</fullName>
    </submittedName>
</protein>
<sequence length="360" mass="40199">MSKAAPRHEQGRALARQGIPWQGPTNLDLGVDPVKGILSFVVGNTMVPLFDLNEPVDSLVDLGYDDGTEIVGANGQVKDGDEAARTDSVHDKVKVESEITDECQISLTEPNIIIAQDEDEENEIKIEVISERLEKSQKQSKEDQHLVLVKPPTLTCIFVESYKGLNVRERSQIFYSVDTFVLDDHDATKKRGSVANQRHTWSVLICPTRQAAVVVDLLQIDDDRIVADLHAKQNRDVADLSLNRDRSRIDRYFFVDQNHDRLVLTPSREAIHESQMIPETRQGGAEATSGAEESAEQANGKRRQATAAGPMAGKGSWRRPVWRAAESLVRARRRDDDREGDQRRRTGAAEWADHGAAEPR</sequence>
<feature type="compositionally biased region" description="Basic and acidic residues" evidence="1">
    <location>
        <begin position="333"/>
        <end position="344"/>
    </location>
</feature>
<dbReference type="EMBL" id="JBBNAG010000011">
    <property type="protein sequence ID" value="KAK9094159.1"/>
    <property type="molecule type" value="Genomic_DNA"/>
</dbReference>
<dbReference type="Proteomes" id="UP001419268">
    <property type="component" value="Unassembled WGS sequence"/>
</dbReference>
<evidence type="ECO:0000313" key="3">
    <source>
        <dbReference type="Proteomes" id="UP001419268"/>
    </source>
</evidence>
<evidence type="ECO:0000256" key="1">
    <source>
        <dbReference type="SAM" id="MobiDB-lite"/>
    </source>
</evidence>
<evidence type="ECO:0000313" key="2">
    <source>
        <dbReference type="EMBL" id="KAK9094159.1"/>
    </source>
</evidence>
<comment type="caution">
    <text evidence="2">The sequence shown here is derived from an EMBL/GenBank/DDBJ whole genome shotgun (WGS) entry which is preliminary data.</text>
</comment>
<organism evidence="2 3">
    <name type="scientific">Stephania cephalantha</name>
    <dbReference type="NCBI Taxonomy" id="152367"/>
    <lineage>
        <taxon>Eukaryota</taxon>
        <taxon>Viridiplantae</taxon>
        <taxon>Streptophyta</taxon>
        <taxon>Embryophyta</taxon>
        <taxon>Tracheophyta</taxon>
        <taxon>Spermatophyta</taxon>
        <taxon>Magnoliopsida</taxon>
        <taxon>Ranunculales</taxon>
        <taxon>Menispermaceae</taxon>
        <taxon>Menispermoideae</taxon>
        <taxon>Cissampelideae</taxon>
        <taxon>Stephania</taxon>
    </lineage>
</organism>
<name>A0AAP0EJ21_9MAGN</name>
<proteinExistence type="predicted"/>
<accession>A0AAP0EJ21</accession>